<sequence length="319" mass="35453">LYLYSKELPKGPVGQIIFVDKEVLVLERNRLLLAPALNCYFSWGFPDNSCNFGNYTSGKTFAVYEELCVWGETLCAVCPNPNTVITGGSSTVVCVWDVALTKDKLSHMKLRQPLYGHIDTVTCLAVSEVHNILLSGSRDCTCILWDLEELNYVTQLTGHTSSVSAIAINELTVSYGDIASCAGSQLYLWTMRGQVLACTDTSCGPQADIMCVSFSQRLEWDARNVVVTGCTDGSVRIWRTELTQIQFPVTSEEVVSQGSPKVQKWERHLVLCHELNRGHPVSQRRYKKNPAITALAMSRSHATLLVGDAWGRVFTWTCE</sequence>
<protein>
    <submittedName>
        <fullName evidence="4">Uncharacterized protein</fullName>
    </submittedName>
</protein>
<dbReference type="Proteomes" id="UP000261520">
    <property type="component" value="Unplaced"/>
</dbReference>
<proteinExistence type="predicted"/>
<dbReference type="PROSITE" id="PS50082">
    <property type="entry name" value="WD_REPEATS_2"/>
    <property type="match status" value="1"/>
</dbReference>
<feature type="repeat" description="WD" evidence="3">
    <location>
        <begin position="114"/>
        <end position="155"/>
    </location>
</feature>
<dbReference type="GO" id="GO:0019882">
    <property type="term" value="P:antigen processing and presentation"/>
    <property type="evidence" value="ECO:0007669"/>
    <property type="project" value="TreeGrafter"/>
</dbReference>
<organism evidence="4 5">
    <name type="scientific">Periophthalmus magnuspinnatus</name>
    <dbReference type="NCBI Taxonomy" id="409849"/>
    <lineage>
        <taxon>Eukaryota</taxon>
        <taxon>Metazoa</taxon>
        <taxon>Chordata</taxon>
        <taxon>Craniata</taxon>
        <taxon>Vertebrata</taxon>
        <taxon>Euteleostomi</taxon>
        <taxon>Actinopterygii</taxon>
        <taxon>Neopterygii</taxon>
        <taxon>Teleostei</taxon>
        <taxon>Neoteleostei</taxon>
        <taxon>Acanthomorphata</taxon>
        <taxon>Gobiaria</taxon>
        <taxon>Gobiiformes</taxon>
        <taxon>Gobioidei</taxon>
        <taxon>Gobiidae</taxon>
        <taxon>Oxudercinae</taxon>
        <taxon>Periophthalmus</taxon>
    </lineage>
</organism>
<dbReference type="PROSITE" id="PS50294">
    <property type="entry name" value="WD_REPEATS_REGION"/>
    <property type="match status" value="1"/>
</dbReference>
<dbReference type="InterPro" id="IPR015943">
    <property type="entry name" value="WD40/YVTN_repeat-like_dom_sf"/>
</dbReference>
<accession>A0A3B4B9D7</accession>
<keyword evidence="5" id="KW-1185">Reference proteome</keyword>
<reference evidence="4" key="2">
    <citation type="submission" date="2025-09" db="UniProtKB">
        <authorList>
            <consortium name="Ensembl"/>
        </authorList>
    </citation>
    <scope>IDENTIFICATION</scope>
</reference>
<dbReference type="InterPro" id="IPR001680">
    <property type="entry name" value="WD40_rpt"/>
</dbReference>
<evidence type="ECO:0000313" key="4">
    <source>
        <dbReference type="Ensembl" id="ENSPMGP00000025156.1"/>
    </source>
</evidence>
<dbReference type="Gene3D" id="2.130.10.10">
    <property type="entry name" value="YVTN repeat-like/Quinoprotein amine dehydrogenase"/>
    <property type="match status" value="1"/>
</dbReference>
<dbReference type="InterPro" id="IPR051944">
    <property type="entry name" value="BEACH_domain_protein"/>
</dbReference>
<evidence type="ECO:0000256" key="1">
    <source>
        <dbReference type="ARBA" id="ARBA00022574"/>
    </source>
</evidence>
<dbReference type="Ensembl" id="ENSPMGT00000026796.1">
    <property type="protein sequence ID" value="ENSPMGP00000025156.1"/>
    <property type="gene ID" value="ENSPMGG00000020323.1"/>
</dbReference>
<dbReference type="STRING" id="409849.ENSPMGP00000025156"/>
<name>A0A3B4B9D7_9GOBI</name>
<dbReference type="AlphaFoldDB" id="A0A3B4B9D7"/>
<keyword evidence="1 3" id="KW-0853">WD repeat</keyword>
<dbReference type="SUPFAM" id="SSF50978">
    <property type="entry name" value="WD40 repeat-like"/>
    <property type="match status" value="1"/>
</dbReference>
<dbReference type="PANTHER" id="PTHR46108">
    <property type="entry name" value="BLUE CHEESE"/>
    <property type="match status" value="1"/>
</dbReference>
<keyword evidence="2" id="KW-0677">Repeat</keyword>
<evidence type="ECO:0000313" key="5">
    <source>
        <dbReference type="Proteomes" id="UP000261520"/>
    </source>
</evidence>
<dbReference type="InterPro" id="IPR036322">
    <property type="entry name" value="WD40_repeat_dom_sf"/>
</dbReference>
<reference evidence="4" key="1">
    <citation type="submission" date="2025-08" db="UniProtKB">
        <authorList>
            <consortium name="Ensembl"/>
        </authorList>
    </citation>
    <scope>IDENTIFICATION</scope>
</reference>
<evidence type="ECO:0000256" key="2">
    <source>
        <dbReference type="ARBA" id="ARBA00022737"/>
    </source>
</evidence>
<dbReference type="InterPro" id="IPR019775">
    <property type="entry name" value="WD40_repeat_CS"/>
</dbReference>
<dbReference type="PROSITE" id="PS00678">
    <property type="entry name" value="WD_REPEATS_1"/>
    <property type="match status" value="1"/>
</dbReference>
<dbReference type="Pfam" id="PF00400">
    <property type="entry name" value="WD40"/>
    <property type="match status" value="2"/>
</dbReference>
<evidence type="ECO:0000256" key="3">
    <source>
        <dbReference type="PROSITE-ProRule" id="PRU00221"/>
    </source>
</evidence>
<dbReference type="PANTHER" id="PTHR46108:SF3">
    <property type="entry name" value="WD REPEAT- AND FYVE DOMAIN-CONTAINING PROTEIN 4"/>
    <property type="match status" value="1"/>
</dbReference>
<dbReference type="SMART" id="SM00320">
    <property type="entry name" value="WD40"/>
    <property type="match status" value="4"/>
</dbReference>